<organism evidence="2 3">
    <name type="scientific">Meloidogyne enterolobii</name>
    <name type="common">Root-knot nematode worm</name>
    <name type="synonym">Meloidogyne mayaguensis</name>
    <dbReference type="NCBI Taxonomy" id="390850"/>
    <lineage>
        <taxon>Eukaryota</taxon>
        <taxon>Metazoa</taxon>
        <taxon>Ecdysozoa</taxon>
        <taxon>Nematoda</taxon>
        <taxon>Chromadorea</taxon>
        <taxon>Rhabditida</taxon>
        <taxon>Tylenchina</taxon>
        <taxon>Tylenchomorpha</taxon>
        <taxon>Tylenchoidea</taxon>
        <taxon>Meloidogynidae</taxon>
        <taxon>Meloidogyninae</taxon>
        <taxon>Meloidogyne</taxon>
    </lineage>
</organism>
<accession>A0A6V7TJJ6</accession>
<dbReference type="AlphaFoldDB" id="A0A6V7TJJ6"/>
<protein>
    <submittedName>
        <fullName evidence="2">Uncharacterized protein</fullName>
    </submittedName>
</protein>
<evidence type="ECO:0000313" key="3">
    <source>
        <dbReference type="Proteomes" id="UP000580250"/>
    </source>
</evidence>
<dbReference type="OrthoDB" id="5901297at2759"/>
<keyword evidence="1" id="KW-0812">Transmembrane</keyword>
<reference evidence="2 3" key="1">
    <citation type="submission" date="2020-08" db="EMBL/GenBank/DDBJ databases">
        <authorList>
            <person name="Koutsovoulos G."/>
            <person name="Danchin GJ E."/>
        </authorList>
    </citation>
    <scope>NUCLEOTIDE SEQUENCE [LARGE SCALE GENOMIC DNA]</scope>
</reference>
<comment type="caution">
    <text evidence="2">The sequence shown here is derived from an EMBL/GenBank/DDBJ whole genome shotgun (WGS) entry which is preliminary data.</text>
</comment>
<proteinExistence type="predicted"/>
<dbReference type="EMBL" id="CAJEWN010000003">
    <property type="protein sequence ID" value="CAD2124760.1"/>
    <property type="molecule type" value="Genomic_DNA"/>
</dbReference>
<feature type="transmembrane region" description="Helical" evidence="1">
    <location>
        <begin position="39"/>
        <end position="62"/>
    </location>
</feature>
<keyword evidence="1" id="KW-0472">Membrane</keyword>
<keyword evidence="1" id="KW-1133">Transmembrane helix</keyword>
<sequence>MSSNSQHNVLASSSISISTTENLIESTKQGNELMNVPEWAWWTFFGSLILVLLFLLLDWLIIRRNAFGIGSSSTSSSSPFCLLSFRKQHKRSGGLNSYAGGANDWQGGAQGGNLPSGQAGGLFGHHKRSTNMVLSV</sequence>
<dbReference type="Proteomes" id="UP000580250">
    <property type="component" value="Unassembled WGS sequence"/>
</dbReference>
<gene>
    <name evidence="2" type="ORF">MENT_LOCUS931</name>
</gene>
<name>A0A6V7TJJ6_MELEN</name>
<evidence type="ECO:0000313" key="2">
    <source>
        <dbReference type="EMBL" id="CAD2124760.1"/>
    </source>
</evidence>
<evidence type="ECO:0000256" key="1">
    <source>
        <dbReference type="SAM" id="Phobius"/>
    </source>
</evidence>